<evidence type="ECO:0000313" key="6">
    <source>
        <dbReference type="Proteomes" id="UP000321080"/>
    </source>
</evidence>
<feature type="domain" description="Cleaved adhesin" evidence="3">
    <location>
        <begin position="30"/>
        <end position="189"/>
    </location>
</feature>
<accession>A0A5C7GNP5</accession>
<dbReference type="InterPro" id="IPR011628">
    <property type="entry name" value="Cleaved_adhesin"/>
</dbReference>
<dbReference type="OrthoDB" id="1401747at2"/>
<feature type="signal peptide" evidence="2">
    <location>
        <begin position="1"/>
        <end position="23"/>
    </location>
</feature>
<dbReference type="NCBIfam" id="NF038128">
    <property type="entry name" value="choice_anch_J"/>
    <property type="match status" value="1"/>
</dbReference>
<evidence type="ECO:0000259" key="3">
    <source>
        <dbReference type="Pfam" id="PF07675"/>
    </source>
</evidence>
<proteinExistence type="predicted"/>
<dbReference type="AlphaFoldDB" id="A0A5C7GNP5"/>
<protein>
    <submittedName>
        <fullName evidence="5">T9SS type A sorting domain-containing protein</fullName>
    </submittedName>
</protein>
<evidence type="ECO:0000256" key="2">
    <source>
        <dbReference type="SAM" id="SignalP"/>
    </source>
</evidence>
<evidence type="ECO:0000256" key="1">
    <source>
        <dbReference type="ARBA" id="ARBA00022729"/>
    </source>
</evidence>
<sequence>MIMKKITFTLVFIISCYTLNLSAQCDNTLPVLETFDTNVINVCWDVEDQDGDNYNWTWWEFSSYYGGYKVIASYSLSGLTPDNWIISHAIDLTSFNAGDNITLSWKVRGELSYAAHEYYSVYASTGNQTSDFLSSPIKRSEYTDEVGGSGVFVSRSIDISSLAGSTAYIAFRHHNTSNQSAINIDEMSITTGTLGIDEFDANSFSHYYNRERDVLTLKSTDGHIHNIEIFNVLGKKILSKKLSNSKETLNLSTLKDGIYIAHMKIEEKSHAIKFIKH</sequence>
<reference evidence="5 6" key="1">
    <citation type="submission" date="2019-08" db="EMBL/GenBank/DDBJ databases">
        <title>Seonamhaeicola sediminis sp. nov., isolated from marine sediment.</title>
        <authorList>
            <person name="Cao W.R."/>
        </authorList>
    </citation>
    <scope>NUCLEOTIDE SEQUENCE [LARGE SCALE GENOMIC DNA]</scope>
    <source>
        <strain evidence="5 6">1505</strain>
    </source>
</reference>
<keyword evidence="6" id="KW-1185">Reference proteome</keyword>
<gene>
    <name evidence="5" type="ORF">FUA22_00035</name>
</gene>
<dbReference type="InterPro" id="IPR026444">
    <property type="entry name" value="Secre_tail"/>
</dbReference>
<dbReference type="PROSITE" id="PS51257">
    <property type="entry name" value="PROKAR_LIPOPROTEIN"/>
    <property type="match status" value="1"/>
</dbReference>
<dbReference type="Gene3D" id="2.60.120.200">
    <property type="match status" value="1"/>
</dbReference>
<dbReference type="EMBL" id="VRKQ01000005">
    <property type="protein sequence ID" value="TXG40227.1"/>
    <property type="molecule type" value="Genomic_DNA"/>
</dbReference>
<feature type="chain" id="PRO_5022684236" evidence="2">
    <location>
        <begin position="24"/>
        <end position="277"/>
    </location>
</feature>
<dbReference type="Proteomes" id="UP000321080">
    <property type="component" value="Unassembled WGS sequence"/>
</dbReference>
<dbReference type="Pfam" id="PF07675">
    <property type="entry name" value="Cleaved_Adhesin"/>
    <property type="match status" value="1"/>
</dbReference>
<feature type="domain" description="Secretion system C-terminal sorting" evidence="4">
    <location>
        <begin position="213"/>
        <end position="274"/>
    </location>
</feature>
<evidence type="ECO:0000313" key="5">
    <source>
        <dbReference type="EMBL" id="TXG40227.1"/>
    </source>
</evidence>
<comment type="caution">
    <text evidence="5">The sequence shown here is derived from an EMBL/GenBank/DDBJ whole genome shotgun (WGS) entry which is preliminary data.</text>
</comment>
<name>A0A5C7GNP5_9FLAO</name>
<keyword evidence="1 2" id="KW-0732">Signal</keyword>
<dbReference type="Pfam" id="PF18962">
    <property type="entry name" value="Por_Secre_tail"/>
    <property type="match status" value="1"/>
</dbReference>
<dbReference type="NCBIfam" id="TIGR04183">
    <property type="entry name" value="Por_Secre_tail"/>
    <property type="match status" value="1"/>
</dbReference>
<evidence type="ECO:0000259" key="4">
    <source>
        <dbReference type="Pfam" id="PF18962"/>
    </source>
</evidence>
<organism evidence="5 6">
    <name type="scientific">Seonamhaeicola maritimus</name>
    <dbReference type="NCBI Taxonomy" id="2591822"/>
    <lineage>
        <taxon>Bacteria</taxon>
        <taxon>Pseudomonadati</taxon>
        <taxon>Bacteroidota</taxon>
        <taxon>Flavobacteriia</taxon>
        <taxon>Flavobacteriales</taxon>
        <taxon>Flavobacteriaceae</taxon>
    </lineage>
</organism>